<dbReference type="AlphaFoldDB" id="A0A5N6QSD9"/>
<feature type="compositionally biased region" description="Acidic residues" evidence="2">
    <location>
        <begin position="24"/>
        <end position="33"/>
    </location>
</feature>
<dbReference type="GO" id="GO:0006355">
    <property type="term" value="P:regulation of DNA-templated transcription"/>
    <property type="evidence" value="ECO:0007669"/>
    <property type="project" value="InterPro"/>
</dbReference>
<evidence type="ECO:0000256" key="1">
    <source>
        <dbReference type="ARBA" id="ARBA00010820"/>
    </source>
</evidence>
<dbReference type="Pfam" id="PF04504">
    <property type="entry name" value="GeBP-like_DBD"/>
    <property type="match status" value="1"/>
</dbReference>
<dbReference type="Proteomes" id="UP000327013">
    <property type="component" value="Chromosome 2"/>
</dbReference>
<dbReference type="InterPro" id="IPR053932">
    <property type="entry name" value="GeBP-like_DBD"/>
</dbReference>
<dbReference type="PANTHER" id="PTHR31662">
    <property type="entry name" value="BNAANNG10740D PROTEIN-RELATED"/>
    <property type="match status" value="1"/>
</dbReference>
<organism evidence="4 5">
    <name type="scientific">Carpinus fangiana</name>
    <dbReference type="NCBI Taxonomy" id="176857"/>
    <lineage>
        <taxon>Eukaryota</taxon>
        <taxon>Viridiplantae</taxon>
        <taxon>Streptophyta</taxon>
        <taxon>Embryophyta</taxon>
        <taxon>Tracheophyta</taxon>
        <taxon>Spermatophyta</taxon>
        <taxon>Magnoliopsida</taxon>
        <taxon>eudicotyledons</taxon>
        <taxon>Gunneridae</taxon>
        <taxon>Pentapetalae</taxon>
        <taxon>rosids</taxon>
        <taxon>fabids</taxon>
        <taxon>Fagales</taxon>
        <taxon>Betulaceae</taxon>
        <taxon>Carpinus</taxon>
    </lineage>
</organism>
<reference evidence="4 5" key="1">
    <citation type="submission" date="2019-06" db="EMBL/GenBank/DDBJ databases">
        <title>A chromosomal-level reference genome of Carpinus fangiana (Coryloideae, Betulaceae).</title>
        <authorList>
            <person name="Yang X."/>
            <person name="Wang Z."/>
            <person name="Zhang L."/>
            <person name="Hao G."/>
            <person name="Liu J."/>
            <person name="Yang Y."/>
        </authorList>
    </citation>
    <scope>NUCLEOTIDE SEQUENCE [LARGE SCALE GENOMIC DNA]</scope>
    <source>
        <strain evidence="4">Cfa_2016G</strain>
        <tissue evidence="4">Leaf</tissue>
    </source>
</reference>
<dbReference type="GO" id="GO:0005634">
    <property type="term" value="C:nucleus"/>
    <property type="evidence" value="ECO:0007669"/>
    <property type="project" value="TreeGrafter"/>
</dbReference>
<evidence type="ECO:0000313" key="4">
    <source>
        <dbReference type="EMBL" id="KAE8010075.1"/>
    </source>
</evidence>
<dbReference type="OrthoDB" id="669440at2759"/>
<sequence>MLSSFVGWIMFSSSSSSSSSSQYEAEEDDDDQSPNDCVSTEPRDHIDINIINDEEKNDVVSADDDRDIPVGIAVPTDAFASVVTVALPATGAPMDRDPDRPSIATTTTVIGNLKRRRNDDDDEEDGRRLFHRLWTKEDEMELLRGFLDFTTRRGSTQCNDTALFYDQIRSKFHLAFNKNQLLEKLRRLKKKYRNFLHKIGSDKEFSFRNAHDQATFEISRKIWGVDHDHDHDHHSDQLISHNYLDSLNLVNVKVESDEVVGDWRPPKPTKSPLGLRSNEKHVSNNGSTSNQKNDNESDSMEETVRSCLSPLFKELLSNALSPMPAPLNLVGGEAADEKWREQRILELEVYSKRLELIQDQIKGALEELRSMGG</sequence>
<gene>
    <name evidence="4" type="ORF">FH972_006470</name>
</gene>
<evidence type="ECO:0000256" key="2">
    <source>
        <dbReference type="SAM" id="MobiDB-lite"/>
    </source>
</evidence>
<feature type="domain" description="Glabrous enhancer-binding protein-like DBD" evidence="3">
    <location>
        <begin position="130"/>
        <end position="224"/>
    </location>
</feature>
<feature type="compositionally biased region" description="Polar residues" evidence="2">
    <location>
        <begin position="283"/>
        <end position="292"/>
    </location>
</feature>
<dbReference type="PANTHER" id="PTHR31662:SF41">
    <property type="entry name" value="TRANSCRIPTION FACTOR GEBP FAMILY-RELATED"/>
    <property type="match status" value="1"/>
</dbReference>
<proteinExistence type="inferred from homology"/>
<evidence type="ECO:0000313" key="5">
    <source>
        <dbReference type="Proteomes" id="UP000327013"/>
    </source>
</evidence>
<feature type="region of interest" description="Disordered" evidence="2">
    <location>
        <begin position="12"/>
        <end position="44"/>
    </location>
</feature>
<name>A0A5N6QSD9_9ROSI</name>
<feature type="region of interest" description="Disordered" evidence="2">
    <location>
        <begin position="260"/>
        <end position="303"/>
    </location>
</feature>
<protein>
    <recommendedName>
        <fullName evidence="3">Glabrous enhancer-binding protein-like DBD domain-containing protein</fullName>
    </recommendedName>
</protein>
<feature type="compositionally biased region" description="Low complexity" evidence="2">
    <location>
        <begin position="12"/>
        <end position="21"/>
    </location>
</feature>
<evidence type="ECO:0000259" key="3">
    <source>
        <dbReference type="Pfam" id="PF04504"/>
    </source>
</evidence>
<keyword evidence="5" id="KW-1185">Reference proteome</keyword>
<accession>A0A5N6QSD9</accession>
<comment type="similarity">
    <text evidence="1">Belongs to the GeBP family.</text>
</comment>
<dbReference type="InterPro" id="IPR007592">
    <property type="entry name" value="GEBP"/>
</dbReference>
<dbReference type="EMBL" id="CM017322">
    <property type="protein sequence ID" value="KAE8010075.1"/>
    <property type="molecule type" value="Genomic_DNA"/>
</dbReference>